<name>A0ABY2SIL7_9HYPH</name>
<dbReference type="RefSeq" id="WP_136991400.1">
    <property type="nucleotide sequence ID" value="NZ_SZPQ01000026.1"/>
</dbReference>
<protein>
    <submittedName>
        <fullName evidence="8">Sugar ABC transporter ATP-binding protein</fullName>
    </submittedName>
</protein>
<evidence type="ECO:0000259" key="7">
    <source>
        <dbReference type="PROSITE" id="PS50893"/>
    </source>
</evidence>
<dbReference type="GO" id="GO:0005524">
    <property type="term" value="F:ATP binding"/>
    <property type="evidence" value="ECO:0007669"/>
    <property type="project" value="UniProtKB-KW"/>
</dbReference>
<keyword evidence="5" id="KW-0547">Nucleotide-binding</keyword>
<dbReference type="InterPro" id="IPR003439">
    <property type="entry name" value="ABC_transporter-like_ATP-bd"/>
</dbReference>
<dbReference type="InterPro" id="IPR003593">
    <property type="entry name" value="AAA+_ATPase"/>
</dbReference>
<proteinExistence type="inferred from homology"/>
<keyword evidence="3" id="KW-0762">Sugar transport</keyword>
<keyword evidence="4" id="KW-0677">Repeat</keyword>
<dbReference type="InterPro" id="IPR027417">
    <property type="entry name" value="P-loop_NTPase"/>
</dbReference>
<dbReference type="Pfam" id="PF00005">
    <property type="entry name" value="ABC_tran"/>
    <property type="match status" value="2"/>
</dbReference>
<keyword evidence="9" id="KW-1185">Reference proteome</keyword>
<sequence length="501" mass="55022">MAILEVERLGRDFPGVTALNNVDLAFELGRVHILAGENGAGKSTLVKVLTGAYPPSRGSIRIDGQDPLADRRLFELVAYVPQELNLFSHMSVAENLFIPYARSGFNGGIISYREINRAARRYLEQFSIEARPEELVRNISISDQQLLQIARASTNRRMKVLILDEPTSSLTQTEVDRVFKVIADFKARQHAIVFISHKLDEVFAIGDDYTVLRNGEKIESGRIPDTTPGGLIKAMSGAAMQLNAHFRPAPTHAAPAQPLIEVNNLSGRRFSAISFQVRRGEIVGFAGLVGAGRSEVMQTLFGYLPASGGGATVGGKAWKLGSPPFSVANGMLYLSEERKLHGILPMLSVRENIGIAILRHTLSWFGISKRKEQSRVLEVIKAYDIKTHNMETRIAHLSGGNQQKIIIGRAMATRPAVLIFDEPTKGIDVMTKAEIYKIMKSLCESGVGIILVSSEMEELYKCANRIITMHNGSITGNFVTADTDNETLVRAIFGTENYNAA</sequence>
<evidence type="ECO:0000256" key="3">
    <source>
        <dbReference type="ARBA" id="ARBA00022597"/>
    </source>
</evidence>
<evidence type="ECO:0000256" key="4">
    <source>
        <dbReference type="ARBA" id="ARBA00022737"/>
    </source>
</evidence>
<dbReference type="PANTHER" id="PTHR43790:SF9">
    <property type="entry name" value="GALACTOFURANOSE TRANSPORTER ATP-BINDING PROTEIN YTFR"/>
    <property type="match status" value="1"/>
</dbReference>
<dbReference type="Gene3D" id="3.40.50.300">
    <property type="entry name" value="P-loop containing nucleotide triphosphate hydrolases"/>
    <property type="match status" value="2"/>
</dbReference>
<dbReference type="SMART" id="SM00382">
    <property type="entry name" value="AAA"/>
    <property type="match status" value="2"/>
</dbReference>
<dbReference type="CDD" id="cd03216">
    <property type="entry name" value="ABC_Carb_Monos_I"/>
    <property type="match status" value="1"/>
</dbReference>
<accession>A0ABY2SIL7</accession>
<organism evidence="8 9">
    <name type="scientific">Martelella alba</name>
    <dbReference type="NCBI Taxonomy" id="2590451"/>
    <lineage>
        <taxon>Bacteria</taxon>
        <taxon>Pseudomonadati</taxon>
        <taxon>Pseudomonadota</taxon>
        <taxon>Alphaproteobacteria</taxon>
        <taxon>Hyphomicrobiales</taxon>
        <taxon>Aurantimonadaceae</taxon>
        <taxon>Martelella</taxon>
    </lineage>
</organism>
<dbReference type="Proteomes" id="UP000305202">
    <property type="component" value="Unassembled WGS sequence"/>
</dbReference>
<evidence type="ECO:0000313" key="8">
    <source>
        <dbReference type="EMBL" id="TKI04696.1"/>
    </source>
</evidence>
<comment type="similarity">
    <text evidence="1">Belongs to the ABC transporter superfamily.</text>
</comment>
<reference evidence="8 9" key="1">
    <citation type="submission" date="2019-04" db="EMBL/GenBank/DDBJ databases">
        <authorList>
            <person name="Li M."/>
            <person name="Gao C."/>
        </authorList>
    </citation>
    <scope>NUCLEOTIDE SEQUENCE [LARGE SCALE GENOMIC DNA]</scope>
    <source>
        <strain evidence="8 9">BGMRC 2031</strain>
    </source>
</reference>
<comment type="caution">
    <text evidence="8">The sequence shown here is derived from an EMBL/GenBank/DDBJ whole genome shotgun (WGS) entry which is preliminary data.</text>
</comment>
<evidence type="ECO:0000256" key="1">
    <source>
        <dbReference type="ARBA" id="ARBA00005417"/>
    </source>
</evidence>
<dbReference type="InterPro" id="IPR017871">
    <property type="entry name" value="ABC_transporter-like_CS"/>
</dbReference>
<keyword evidence="6 8" id="KW-0067">ATP-binding</keyword>
<dbReference type="PROSITE" id="PS50893">
    <property type="entry name" value="ABC_TRANSPORTER_2"/>
    <property type="match status" value="1"/>
</dbReference>
<keyword evidence="2" id="KW-0813">Transport</keyword>
<evidence type="ECO:0000256" key="5">
    <source>
        <dbReference type="ARBA" id="ARBA00022741"/>
    </source>
</evidence>
<evidence type="ECO:0000313" key="9">
    <source>
        <dbReference type="Proteomes" id="UP000305202"/>
    </source>
</evidence>
<dbReference type="EMBL" id="SZPQ01000026">
    <property type="protein sequence ID" value="TKI04696.1"/>
    <property type="molecule type" value="Genomic_DNA"/>
</dbReference>
<evidence type="ECO:0000256" key="6">
    <source>
        <dbReference type="ARBA" id="ARBA00022840"/>
    </source>
</evidence>
<feature type="domain" description="ABC transporter" evidence="7">
    <location>
        <begin position="4"/>
        <end position="496"/>
    </location>
</feature>
<dbReference type="InterPro" id="IPR050107">
    <property type="entry name" value="ABC_carbohydrate_import_ATPase"/>
</dbReference>
<dbReference type="PROSITE" id="PS00211">
    <property type="entry name" value="ABC_TRANSPORTER_1"/>
    <property type="match status" value="1"/>
</dbReference>
<dbReference type="CDD" id="cd03215">
    <property type="entry name" value="ABC_Carb_Monos_II"/>
    <property type="match status" value="1"/>
</dbReference>
<gene>
    <name evidence="8" type="ORF">FCN80_17190</name>
</gene>
<dbReference type="PANTHER" id="PTHR43790">
    <property type="entry name" value="CARBOHYDRATE TRANSPORT ATP-BINDING PROTEIN MG119-RELATED"/>
    <property type="match status" value="1"/>
</dbReference>
<dbReference type="SUPFAM" id="SSF52540">
    <property type="entry name" value="P-loop containing nucleoside triphosphate hydrolases"/>
    <property type="match status" value="2"/>
</dbReference>
<evidence type="ECO:0000256" key="2">
    <source>
        <dbReference type="ARBA" id="ARBA00022448"/>
    </source>
</evidence>